<dbReference type="InterPro" id="IPR002822">
    <property type="entry name" value="Ni_insertion"/>
</dbReference>
<dbReference type="EMBL" id="KF900819">
    <property type="protein sequence ID" value="AIF08073.1"/>
    <property type="molecule type" value="Genomic_DNA"/>
</dbReference>
<evidence type="ECO:0008006" key="3">
    <source>
        <dbReference type="Google" id="ProtNLM"/>
    </source>
</evidence>
<protein>
    <recommendedName>
        <fullName evidence="3">Nickel pincer cofactor biosynthesis protein LarC</fullName>
    </recommendedName>
</protein>
<reference evidence="2" key="1">
    <citation type="journal article" date="2014" name="Genome Biol. Evol.">
        <title>Pangenome evidence for extensive interdomain horizontal transfer affecting lineage core and shell genes in uncultured planktonic thaumarchaeota and euryarchaeota.</title>
        <authorList>
            <person name="Deschamps P."/>
            <person name="Zivanovic Y."/>
            <person name="Moreira D."/>
            <person name="Rodriguez-Valera F."/>
            <person name="Lopez-Garcia P."/>
        </authorList>
    </citation>
    <scope>NUCLEOTIDE SEQUENCE</scope>
</reference>
<name>A0A075H2F3_9ARCH</name>
<keyword evidence="1" id="KW-0533">Nickel</keyword>
<proteinExistence type="predicted"/>
<dbReference type="PANTHER" id="PTHR36566:SF1">
    <property type="entry name" value="PYRIDINIUM-3,5-BISTHIOCARBOXYLIC ACID MONONUCLEOTIDE NICKEL INSERTION PROTEIN"/>
    <property type="match status" value="1"/>
</dbReference>
<sequence length="413" mass="45708">MVNDILVIDPSIAGISGDMLLSSTIDLGADEELVIDNIESIKDYFKNCNRLEISFIDVIKNGFRAKKADIVIQEDNTTHNVNELNNNLENCVKNISISEDARSFIKRSFENLISAEKRLHGVTKEEMHLHEAGSIDTFVDIIGTGTALDNLGLFKLKQIITTPVSIGGGDITFSHGKMQNPAPAILEIARRNNIIIKGGPGMYETATPTGMSMLAALVEDSQEFFPGIKPDIIGVGAGSSDFKEIPNILRITLGQKSKLVTDEVAIIETNIDDRTGEELGYAMQKIIDHGALDVSLIPTIGKKGRPSNVLKVITNLSKAEFFSDIVMRETGTLGVRVYPISRFIQMRENVKINVRINDDDEEIDVKVVKAESGEIIQFKPEFDQIIKLSEKHKMNLIVLKDDISKQIQKELFN</sequence>
<evidence type="ECO:0000256" key="1">
    <source>
        <dbReference type="ARBA" id="ARBA00022596"/>
    </source>
</evidence>
<dbReference type="PANTHER" id="PTHR36566">
    <property type="entry name" value="NICKEL INSERTION PROTEIN-RELATED"/>
    <property type="match status" value="1"/>
</dbReference>
<dbReference type="Gene3D" id="3.10.20.300">
    <property type="entry name" value="mk0293 like domain"/>
    <property type="match status" value="1"/>
</dbReference>
<dbReference type="Gene3D" id="3.30.70.1380">
    <property type="entry name" value="Transcriptional regulatory protein pf0864 domain like"/>
    <property type="match status" value="1"/>
</dbReference>
<evidence type="ECO:0000313" key="2">
    <source>
        <dbReference type="EMBL" id="AIF08073.1"/>
    </source>
</evidence>
<dbReference type="Pfam" id="PF01969">
    <property type="entry name" value="Ni_insertion"/>
    <property type="match status" value="1"/>
</dbReference>
<dbReference type="AlphaFoldDB" id="A0A075H2F3"/>
<organism evidence="2">
    <name type="scientific">uncultured marine thaumarchaeote KM3_26_F01</name>
    <dbReference type="NCBI Taxonomy" id="1456108"/>
    <lineage>
        <taxon>Archaea</taxon>
        <taxon>Nitrososphaerota</taxon>
        <taxon>environmental samples</taxon>
    </lineage>
</organism>
<accession>A0A075H2F3</accession>
<dbReference type="NCBIfam" id="TIGR00299">
    <property type="entry name" value="nickel pincer cofactor biosynthesis protein LarC"/>
    <property type="match status" value="1"/>
</dbReference>